<evidence type="ECO:0000313" key="3">
    <source>
        <dbReference type="Proteomes" id="UP000315700"/>
    </source>
</evidence>
<dbReference type="InParanoid" id="A0A517SKN0"/>
<accession>A0A517SKN0</accession>
<dbReference type="EMBL" id="CP036271">
    <property type="protein sequence ID" value="QDT56683.1"/>
    <property type="molecule type" value="Genomic_DNA"/>
</dbReference>
<proteinExistence type="predicted"/>
<keyword evidence="3" id="KW-1185">Reference proteome</keyword>
<dbReference type="PANTHER" id="PTHR42912">
    <property type="entry name" value="METHYLTRANSFERASE"/>
    <property type="match status" value="1"/>
</dbReference>
<dbReference type="GO" id="GO:0052911">
    <property type="term" value="F:23S rRNA (guanine(745)-N(1))-methyltransferase activity"/>
    <property type="evidence" value="ECO:0007669"/>
    <property type="project" value="UniProtKB-EC"/>
</dbReference>
<dbReference type="KEGG" id="ccos:Pan44_47400"/>
<dbReference type="InterPro" id="IPR029063">
    <property type="entry name" value="SAM-dependent_MTases_sf"/>
</dbReference>
<gene>
    <name evidence="2" type="primary">rlmA</name>
    <name evidence="2" type="ORF">Pan44_47400</name>
</gene>
<organism evidence="2 3">
    <name type="scientific">Caulifigura coniformis</name>
    <dbReference type="NCBI Taxonomy" id="2527983"/>
    <lineage>
        <taxon>Bacteria</taxon>
        <taxon>Pseudomonadati</taxon>
        <taxon>Planctomycetota</taxon>
        <taxon>Planctomycetia</taxon>
        <taxon>Planctomycetales</taxon>
        <taxon>Planctomycetaceae</taxon>
        <taxon>Caulifigura</taxon>
    </lineage>
</organism>
<keyword evidence="2" id="KW-0489">Methyltransferase</keyword>
<dbReference type="SUPFAM" id="SSF53335">
    <property type="entry name" value="S-adenosyl-L-methionine-dependent methyltransferases"/>
    <property type="match status" value="1"/>
</dbReference>
<evidence type="ECO:0000259" key="1">
    <source>
        <dbReference type="Pfam" id="PF13649"/>
    </source>
</evidence>
<keyword evidence="2" id="KW-0808">Transferase</keyword>
<dbReference type="Proteomes" id="UP000315700">
    <property type="component" value="Chromosome"/>
</dbReference>
<dbReference type="AlphaFoldDB" id="A0A517SKN0"/>
<feature type="domain" description="Methyltransferase" evidence="1">
    <location>
        <begin position="45"/>
        <end position="133"/>
    </location>
</feature>
<dbReference type="OrthoDB" id="253007at2"/>
<reference evidence="2 3" key="1">
    <citation type="submission" date="2019-02" db="EMBL/GenBank/DDBJ databases">
        <title>Deep-cultivation of Planctomycetes and their phenomic and genomic characterization uncovers novel biology.</title>
        <authorList>
            <person name="Wiegand S."/>
            <person name="Jogler M."/>
            <person name="Boedeker C."/>
            <person name="Pinto D."/>
            <person name="Vollmers J."/>
            <person name="Rivas-Marin E."/>
            <person name="Kohn T."/>
            <person name="Peeters S.H."/>
            <person name="Heuer A."/>
            <person name="Rast P."/>
            <person name="Oberbeckmann S."/>
            <person name="Bunk B."/>
            <person name="Jeske O."/>
            <person name="Meyerdierks A."/>
            <person name="Storesund J.E."/>
            <person name="Kallscheuer N."/>
            <person name="Luecker S."/>
            <person name="Lage O.M."/>
            <person name="Pohl T."/>
            <person name="Merkel B.J."/>
            <person name="Hornburger P."/>
            <person name="Mueller R.-W."/>
            <person name="Bruemmer F."/>
            <person name="Labrenz M."/>
            <person name="Spormann A.M."/>
            <person name="Op den Camp H."/>
            <person name="Overmann J."/>
            <person name="Amann R."/>
            <person name="Jetten M.S.M."/>
            <person name="Mascher T."/>
            <person name="Medema M.H."/>
            <person name="Devos D.P."/>
            <person name="Kaster A.-K."/>
            <person name="Ovreas L."/>
            <person name="Rohde M."/>
            <person name="Galperin M.Y."/>
            <person name="Jogler C."/>
        </authorList>
    </citation>
    <scope>NUCLEOTIDE SEQUENCE [LARGE SCALE GENOMIC DNA]</scope>
    <source>
        <strain evidence="2 3">Pan44</strain>
    </source>
</reference>
<dbReference type="CDD" id="cd02440">
    <property type="entry name" value="AdoMet_MTases"/>
    <property type="match status" value="1"/>
</dbReference>
<dbReference type="EC" id="2.1.1.187" evidence="2"/>
<dbReference type="Gene3D" id="3.40.50.150">
    <property type="entry name" value="Vaccinia Virus protein VP39"/>
    <property type="match status" value="1"/>
</dbReference>
<dbReference type="RefSeq" id="WP_145034126.1">
    <property type="nucleotide sequence ID" value="NZ_CP036271.1"/>
</dbReference>
<name>A0A517SKN0_9PLAN</name>
<protein>
    <submittedName>
        <fullName evidence="2">23S rRNA (Guanine(745)-N(1))-methyltransferase</fullName>
        <ecNumber evidence="2">2.1.1.187</ecNumber>
    </submittedName>
</protein>
<sequence>MTESSLVRRLAGVPRLFDALRWMLEGGYRGHHGVVARHLNNVGRVLDLGCGTGIYAPFFPPDSYVGADLSEAYIAAAQAKFPGHRFVVQDGTRTSFQEAEFDACMISGVLHHLDDSQAAQLLEEASRVVRPGGTIVVWEDIPSRWWNGVGHVIHRLDLGNHIRSPEGYRQLLQRHFTIVCSEHMRSGAMDYQVFQAKRPAAL</sequence>
<evidence type="ECO:0000313" key="2">
    <source>
        <dbReference type="EMBL" id="QDT56683.1"/>
    </source>
</evidence>
<dbReference type="Pfam" id="PF13649">
    <property type="entry name" value="Methyltransf_25"/>
    <property type="match status" value="1"/>
</dbReference>
<dbReference type="InterPro" id="IPR050508">
    <property type="entry name" value="Methyltransf_Superfamily"/>
</dbReference>
<dbReference type="PANTHER" id="PTHR42912:SF93">
    <property type="entry name" value="N6-ADENOSINE-METHYLTRANSFERASE TMT1A"/>
    <property type="match status" value="1"/>
</dbReference>
<dbReference type="InterPro" id="IPR041698">
    <property type="entry name" value="Methyltransf_25"/>
</dbReference>